<protein>
    <submittedName>
        <fullName evidence="2">Uncharacterized protein</fullName>
    </submittedName>
</protein>
<name>A0A847S2Z6_9NEIS</name>
<organism evidence="2 3">
    <name type="scientific">Leeia aquatica</name>
    <dbReference type="NCBI Taxonomy" id="2725557"/>
    <lineage>
        <taxon>Bacteria</taxon>
        <taxon>Pseudomonadati</taxon>
        <taxon>Pseudomonadota</taxon>
        <taxon>Betaproteobacteria</taxon>
        <taxon>Neisseriales</taxon>
        <taxon>Leeiaceae</taxon>
        <taxon>Leeia</taxon>
    </lineage>
</organism>
<evidence type="ECO:0000313" key="2">
    <source>
        <dbReference type="EMBL" id="NLR74163.1"/>
    </source>
</evidence>
<reference evidence="2 3" key="1">
    <citation type="submission" date="2020-04" db="EMBL/GenBank/DDBJ databases">
        <title>Draft genome of Leeia sp. IMCC25680.</title>
        <authorList>
            <person name="Song J."/>
            <person name="Cho J.-C."/>
        </authorList>
    </citation>
    <scope>NUCLEOTIDE SEQUENCE [LARGE SCALE GENOMIC DNA]</scope>
    <source>
        <strain evidence="2 3">IMCC25680</strain>
    </source>
</reference>
<feature type="signal peptide" evidence="1">
    <location>
        <begin position="1"/>
        <end position="22"/>
    </location>
</feature>
<dbReference type="EMBL" id="JABAIM010000001">
    <property type="protein sequence ID" value="NLR74163.1"/>
    <property type="molecule type" value="Genomic_DNA"/>
</dbReference>
<dbReference type="AlphaFoldDB" id="A0A847S2Z6"/>
<evidence type="ECO:0000313" key="3">
    <source>
        <dbReference type="Proteomes" id="UP000587991"/>
    </source>
</evidence>
<comment type="caution">
    <text evidence="2">The sequence shown here is derived from an EMBL/GenBank/DDBJ whole genome shotgun (WGS) entry which is preliminary data.</text>
</comment>
<dbReference type="SUPFAM" id="SSF63829">
    <property type="entry name" value="Calcium-dependent phosphotriesterase"/>
    <property type="match status" value="1"/>
</dbReference>
<gene>
    <name evidence="2" type="ORF">HF682_03220</name>
</gene>
<dbReference type="Proteomes" id="UP000587991">
    <property type="component" value="Unassembled WGS sequence"/>
</dbReference>
<keyword evidence="1" id="KW-0732">Signal</keyword>
<dbReference type="RefSeq" id="WP_168875794.1">
    <property type="nucleotide sequence ID" value="NZ_JABAIM010000001.1"/>
</dbReference>
<feature type="chain" id="PRO_5032999847" evidence="1">
    <location>
        <begin position="23"/>
        <end position="417"/>
    </location>
</feature>
<accession>A0A847S2Z6</accession>
<evidence type="ECO:0000256" key="1">
    <source>
        <dbReference type="SAM" id="SignalP"/>
    </source>
</evidence>
<sequence>MSYPKIALASLIALGGINTAMAQGQVQFGTPVRANNAQSNHQLPLQISQPPAGLANGAEVVLISGYEPANASQSGGMIIVNVNRPGSKVLLVLSSYEKIQWNVIASPGTNIVGIIVGGHDKPTVTTTIKTQAWLADLPYAYETENRNFKTLLTTLNTRMGVKKIDVFRGSYAIPAALSINSMDPPRAALTTADPAPQKPVTDVGFSLLATDGSKVRWTLSGPAGHADKTYPEGKLTAPEAGRPLYRLSSDQLEVADSAGGSATAITLPPNFPRFSWAMDLAYDDKRNIISVISLGGEGFLYRFDAKARRWLDFRSLNNIDLFSLAYDRKMDRYVAWTDQGSLLFISGDGNAQGSKEIASRLEGFGRLYDRGNERMPRLTLAPNGDDIALLYLQGGSVKRIWHYNVKTDKVLLTYTAG</sequence>
<keyword evidence="3" id="KW-1185">Reference proteome</keyword>
<proteinExistence type="predicted"/>